<comment type="caution">
    <text evidence="2">The sequence shown here is derived from an EMBL/GenBank/DDBJ whole genome shotgun (WGS) entry which is preliminary data.</text>
</comment>
<dbReference type="GO" id="GO:0005829">
    <property type="term" value="C:cytosol"/>
    <property type="evidence" value="ECO:0007669"/>
    <property type="project" value="TreeGrafter"/>
</dbReference>
<evidence type="ECO:0000259" key="1">
    <source>
        <dbReference type="PROSITE" id="PS50851"/>
    </source>
</evidence>
<feature type="domain" description="CheW-like" evidence="1">
    <location>
        <begin position="8"/>
        <end position="147"/>
    </location>
</feature>
<gene>
    <name evidence="2" type="ORF">BAVI_14219</name>
</gene>
<dbReference type="EMBL" id="ALAN01000077">
    <property type="protein sequence ID" value="ETI68112.1"/>
    <property type="molecule type" value="Genomic_DNA"/>
</dbReference>
<dbReference type="SMART" id="SM00260">
    <property type="entry name" value="CheW"/>
    <property type="match status" value="1"/>
</dbReference>
<dbReference type="GO" id="GO:0007165">
    <property type="term" value="P:signal transduction"/>
    <property type="evidence" value="ECO:0007669"/>
    <property type="project" value="InterPro"/>
</dbReference>
<organism evidence="2 3">
    <name type="scientific">Neobacillus vireti LMG 21834</name>
    <dbReference type="NCBI Taxonomy" id="1131730"/>
    <lineage>
        <taxon>Bacteria</taxon>
        <taxon>Bacillati</taxon>
        <taxon>Bacillota</taxon>
        <taxon>Bacilli</taxon>
        <taxon>Bacillales</taxon>
        <taxon>Bacillaceae</taxon>
        <taxon>Neobacillus</taxon>
    </lineage>
</organism>
<dbReference type="AlphaFoldDB" id="A0AB94IM82"/>
<sequence>MDQINFQDFKALIFKVGQEEYGVHINQVVSIERMQTITPYPNRQPHVLGVTSIREVVTPIVDVRTALTGETIKPTDDMRIIIVQVGEKEIGLVVDSATDVLDIASDTIQQPNLLEEKNVSYLKGIAKQGNRLLILLDIEKLLQDTTNLDELKEIKDELSS</sequence>
<dbReference type="Gene3D" id="2.40.50.180">
    <property type="entry name" value="CheA-289, Domain 4"/>
    <property type="match status" value="1"/>
</dbReference>
<reference evidence="2 3" key="1">
    <citation type="journal article" date="2014" name="Environ. Microbiol.">
        <title>The nitrate-ammonifying and nosZ-carrying bacterium Bacillus vireti is a potent source and sink for nitric and nitrous oxide under high nitrate conditions.</title>
        <authorList>
            <person name="Mania D."/>
            <person name="Heylen K."/>
            <person name="van Spanning R.J."/>
            <person name="Frostegard A."/>
        </authorList>
    </citation>
    <scope>NUCLEOTIDE SEQUENCE [LARGE SCALE GENOMIC DNA]</scope>
    <source>
        <strain evidence="2 3">LMG 21834</strain>
    </source>
</reference>
<keyword evidence="3" id="KW-1185">Reference proteome</keyword>
<dbReference type="PANTHER" id="PTHR22617">
    <property type="entry name" value="CHEMOTAXIS SENSOR HISTIDINE KINASE-RELATED"/>
    <property type="match status" value="1"/>
</dbReference>
<dbReference type="Proteomes" id="UP000018877">
    <property type="component" value="Unassembled WGS sequence"/>
</dbReference>
<accession>A0AB94IM82</accession>
<protein>
    <submittedName>
        <fullName evidence="2">CheW protein</fullName>
    </submittedName>
</protein>
<dbReference type="InterPro" id="IPR002545">
    <property type="entry name" value="CheW-lke_dom"/>
</dbReference>
<evidence type="ECO:0000313" key="3">
    <source>
        <dbReference type="Proteomes" id="UP000018877"/>
    </source>
</evidence>
<dbReference type="GO" id="GO:0006935">
    <property type="term" value="P:chemotaxis"/>
    <property type="evidence" value="ECO:0007669"/>
    <property type="project" value="InterPro"/>
</dbReference>
<name>A0AB94IM82_9BACI</name>
<dbReference type="InterPro" id="IPR039315">
    <property type="entry name" value="CheW"/>
</dbReference>
<dbReference type="Gene3D" id="2.30.30.40">
    <property type="entry name" value="SH3 Domains"/>
    <property type="match status" value="1"/>
</dbReference>
<dbReference type="Pfam" id="PF01584">
    <property type="entry name" value="CheW"/>
    <property type="match status" value="1"/>
</dbReference>
<evidence type="ECO:0000313" key="2">
    <source>
        <dbReference type="EMBL" id="ETI68112.1"/>
    </source>
</evidence>
<dbReference type="SUPFAM" id="SSF50341">
    <property type="entry name" value="CheW-like"/>
    <property type="match status" value="1"/>
</dbReference>
<dbReference type="PANTHER" id="PTHR22617:SF43">
    <property type="entry name" value="PROTEIN PILI"/>
    <property type="match status" value="1"/>
</dbReference>
<proteinExistence type="predicted"/>
<dbReference type="InterPro" id="IPR036061">
    <property type="entry name" value="CheW-like_dom_sf"/>
</dbReference>
<dbReference type="PROSITE" id="PS50851">
    <property type="entry name" value="CHEW"/>
    <property type="match status" value="1"/>
</dbReference>